<feature type="signal peptide" evidence="2">
    <location>
        <begin position="1"/>
        <end position="22"/>
    </location>
</feature>
<keyword evidence="2" id="KW-0732">Signal</keyword>
<dbReference type="RefSeq" id="WP_103933089.1">
    <property type="nucleotide sequence ID" value="NZ_FNVA01000003.1"/>
</dbReference>
<proteinExistence type="predicted"/>
<reference evidence="3 4" key="1">
    <citation type="submission" date="2016-10" db="EMBL/GenBank/DDBJ databases">
        <authorList>
            <person name="de Groot N.N."/>
        </authorList>
    </citation>
    <scope>NUCLEOTIDE SEQUENCE [LARGE SCALE GENOMIC DNA]</scope>
    <source>
        <strain evidence="3 4">DSM 22489</strain>
    </source>
</reference>
<accession>A0A1H5YB06</accession>
<name>A0A1H5YB06_9BACT</name>
<evidence type="ECO:0000256" key="2">
    <source>
        <dbReference type="SAM" id="SignalP"/>
    </source>
</evidence>
<organism evidence="3 4">
    <name type="scientific">Bryocella elongata</name>
    <dbReference type="NCBI Taxonomy" id="863522"/>
    <lineage>
        <taxon>Bacteria</taxon>
        <taxon>Pseudomonadati</taxon>
        <taxon>Acidobacteriota</taxon>
        <taxon>Terriglobia</taxon>
        <taxon>Terriglobales</taxon>
        <taxon>Acidobacteriaceae</taxon>
        <taxon>Bryocella</taxon>
    </lineage>
</organism>
<evidence type="ECO:0000313" key="3">
    <source>
        <dbReference type="EMBL" id="SEG21164.1"/>
    </source>
</evidence>
<feature type="chain" id="PRO_5009290343" description="Lipoprotein" evidence="2">
    <location>
        <begin position="23"/>
        <end position="110"/>
    </location>
</feature>
<feature type="region of interest" description="Disordered" evidence="1">
    <location>
        <begin position="62"/>
        <end position="87"/>
    </location>
</feature>
<evidence type="ECO:0008006" key="5">
    <source>
        <dbReference type="Google" id="ProtNLM"/>
    </source>
</evidence>
<protein>
    <recommendedName>
        <fullName evidence="5">Lipoprotein</fullName>
    </recommendedName>
</protein>
<dbReference type="EMBL" id="FNVA01000003">
    <property type="protein sequence ID" value="SEG21164.1"/>
    <property type="molecule type" value="Genomic_DNA"/>
</dbReference>
<evidence type="ECO:0000313" key="4">
    <source>
        <dbReference type="Proteomes" id="UP000236728"/>
    </source>
</evidence>
<keyword evidence="4" id="KW-1185">Reference proteome</keyword>
<dbReference type="PROSITE" id="PS51257">
    <property type="entry name" value="PROKAR_LIPOPROTEIN"/>
    <property type="match status" value="1"/>
</dbReference>
<feature type="compositionally biased region" description="Basic and acidic residues" evidence="1">
    <location>
        <begin position="62"/>
        <end position="71"/>
    </location>
</feature>
<dbReference type="Proteomes" id="UP000236728">
    <property type="component" value="Unassembled WGS sequence"/>
</dbReference>
<sequence length="110" mass="12020">MKNTLYASALLAAIGLAGSGLTGCSHPQPVYAPPPPPMLDMQAIHQQGVHDGFEAARHDVAEGRPPRFDHHPRFRNPPVPPPAINDYRNGFRDGYERFLHQGPPPPPPGY</sequence>
<gene>
    <name evidence="3" type="ORF">SAMN05421819_2217</name>
</gene>
<evidence type="ECO:0000256" key="1">
    <source>
        <dbReference type="SAM" id="MobiDB-lite"/>
    </source>
</evidence>
<dbReference type="AlphaFoldDB" id="A0A1H5YB06"/>